<feature type="transmembrane region" description="Helical" evidence="7">
    <location>
        <begin position="269"/>
        <end position="294"/>
    </location>
</feature>
<keyword evidence="10" id="KW-1185">Reference proteome</keyword>
<evidence type="ECO:0000313" key="10">
    <source>
        <dbReference type="Proteomes" id="UP001501237"/>
    </source>
</evidence>
<dbReference type="Gene3D" id="1.20.1720.10">
    <property type="entry name" value="Multidrug resistance protein D"/>
    <property type="match status" value="1"/>
</dbReference>
<evidence type="ECO:0000256" key="1">
    <source>
        <dbReference type="ARBA" id="ARBA00004651"/>
    </source>
</evidence>
<dbReference type="PANTHER" id="PTHR42718:SF46">
    <property type="entry name" value="BLR6921 PROTEIN"/>
    <property type="match status" value="1"/>
</dbReference>
<feature type="transmembrane region" description="Helical" evidence="7">
    <location>
        <begin position="51"/>
        <end position="69"/>
    </location>
</feature>
<keyword evidence="4 7" id="KW-0812">Transmembrane</keyword>
<evidence type="ECO:0000256" key="5">
    <source>
        <dbReference type="ARBA" id="ARBA00022989"/>
    </source>
</evidence>
<dbReference type="PANTHER" id="PTHR42718">
    <property type="entry name" value="MAJOR FACILITATOR SUPERFAMILY MULTIDRUG TRANSPORTER MFSC"/>
    <property type="match status" value="1"/>
</dbReference>
<organism evidence="9 10">
    <name type="scientific">Actinocorallia longicatena</name>
    <dbReference type="NCBI Taxonomy" id="111803"/>
    <lineage>
        <taxon>Bacteria</taxon>
        <taxon>Bacillati</taxon>
        <taxon>Actinomycetota</taxon>
        <taxon>Actinomycetes</taxon>
        <taxon>Streptosporangiales</taxon>
        <taxon>Thermomonosporaceae</taxon>
        <taxon>Actinocorallia</taxon>
    </lineage>
</organism>
<evidence type="ECO:0000256" key="7">
    <source>
        <dbReference type="SAM" id="Phobius"/>
    </source>
</evidence>
<dbReference type="InterPro" id="IPR036259">
    <property type="entry name" value="MFS_trans_sf"/>
</dbReference>
<comment type="caution">
    <text evidence="9">The sequence shown here is derived from an EMBL/GenBank/DDBJ whole genome shotgun (WGS) entry which is preliminary data.</text>
</comment>
<dbReference type="InterPro" id="IPR004638">
    <property type="entry name" value="EmrB-like"/>
</dbReference>
<feature type="transmembrane region" description="Helical" evidence="7">
    <location>
        <begin position="230"/>
        <end position="248"/>
    </location>
</feature>
<dbReference type="SUPFAM" id="SSF103473">
    <property type="entry name" value="MFS general substrate transporter"/>
    <property type="match status" value="1"/>
</dbReference>
<keyword evidence="5 7" id="KW-1133">Transmembrane helix</keyword>
<dbReference type="PROSITE" id="PS50850">
    <property type="entry name" value="MFS"/>
    <property type="match status" value="1"/>
</dbReference>
<feature type="transmembrane region" description="Helical" evidence="7">
    <location>
        <begin position="81"/>
        <end position="100"/>
    </location>
</feature>
<feature type="transmembrane region" description="Helical" evidence="7">
    <location>
        <begin position="12"/>
        <end position="36"/>
    </location>
</feature>
<dbReference type="PRINTS" id="PR01036">
    <property type="entry name" value="TCRTETB"/>
</dbReference>
<evidence type="ECO:0000256" key="4">
    <source>
        <dbReference type="ARBA" id="ARBA00022692"/>
    </source>
</evidence>
<dbReference type="Proteomes" id="UP001501237">
    <property type="component" value="Unassembled WGS sequence"/>
</dbReference>
<feature type="transmembrane region" description="Helical" evidence="7">
    <location>
        <begin position="169"/>
        <end position="188"/>
    </location>
</feature>
<comment type="subcellular location">
    <subcellularLocation>
        <location evidence="1">Cell membrane</location>
        <topology evidence="1">Multi-pass membrane protein</topology>
    </subcellularLocation>
</comment>
<evidence type="ECO:0000256" key="3">
    <source>
        <dbReference type="ARBA" id="ARBA00022475"/>
    </source>
</evidence>
<dbReference type="NCBIfam" id="TIGR00711">
    <property type="entry name" value="efflux_EmrB"/>
    <property type="match status" value="1"/>
</dbReference>
<feature type="transmembrane region" description="Helical" evidence="7">
    <location>
        <begin position="200"/>
        <end position="218"/>
    </location>
</feature>
<evidence type="ECO:0000313" key="9">
    <source>
        <dbReference type="EMBL" id="GAA3210950.1"/>
    </source>
</evidence>
<keyword evidence="6 7" id="KW-0472">Membrane</keyword>
<dbReference type="Gene3D" id="1.20.1250.20">
    <property type="entry name" value="MFS general substrate transporter like domains"/>
    <property type="match status" value="1"/>
</dbReference>
<evidence type="ECO:0000256" key="2">
    <source>
        <dbReference type="ARBA" id="ARBA00022448"/>
    </source>
</evidence>
<proteinExistence type="predicted"/>
<evidence type="ECO:0000259" key="8">
    <source>
        <dbReference type="PROSITE" id="PS50850"/>
    </source>
</evidence>
<name>A0ABP6Q869_9ACTN</name>
<sequence length="534" mass="56571">MTSLIRRWHGNPWAILITLSLGFFMTLLDLTIVNIAVPSMSEHLDAGIDEVLWVINGYVLILAVMLITTGRLGDMRGQRKMFMLGVAVFTVASLLCGLSQEAWQLIAARVLQGGGAALLMPQTMALIIATFPAERRGAAMGVWGSVAGLSTVAGPTLGGLLVTAFDWRWIFFVNVPIGVLVLVMAWAFIPDVRHNRQHKLDWTGVALVTVALFFLAFALTEGQRYEWNGWILASLALSAVVFAAFVLQQRSRQDNEPLVPFSLFRQRNFTVLSMVGLAVSIGMIGLFLPISIYLQSVLGFSAIKAGLVLAPSSLVSMFVAPFAGKLSDKLGGRNILIFGMTVYAVAMAWLLAVFSVDADWTAFLGPFLVSGLGIGCVFAPMATEAMRGVAPAQAGAASGVNNTIRQIGSVLGGTVAGAILQSQMAASLAEEAQKRAGALPEQVRQPFVAGIKDAAKGGLEIGGQRTAEAPAGVPADVAAQIQKIGHDVFTHAFVTAVRPTMLFPIIVMLVGAAACLLVRDSGAKSVQPAEKVAP</sequence>
<feature type="transmembrane region" description="Helical" evidence="7">
    <location>
        <begin position="106"/>
        <end position="129"/>
    </location>
</feature>
<dbReference type="RefSeq" id="WP_344827933.1">
    <property type="nucleotide sequence ID" value="NZ_BAAAUV010000006.1"/>
</dbReference>
<dbReference type="InterPro" id="IPR020846">
    <property type="entry name" value="MFS_dom"/>
</dbReference>
<evidence type="ECO:0000256" key="6">
    <source>
        <dbReference type="ARBA" id="ARBA00023136"/>
    </source>
</evidence>
<keyword evidence="2" id="KW-0813">Transport</keyword>
<feature type="domain" description="Major facilitator superfamily (MFS) profile" evidence="8">
    <location>
        <begin position="15"/>
        <end position="523"/>
    </location>
</feature>
<feature type="transmembrane region" description="Helical" evidence="7">
    <location>
        <begin position="360"/>
        <end position="379"/>
    </location>
</feature>
<reference evidence="10" key="1">
    <citation type="journal article" date="2019" name="Int. J. Syst. Evol. Microbiol.">
        <title>The Global Catalogue of Microorganisms (GCM) 10K type strain sequencing project: providing services to taxonomists for standard genome sequencing and annotation.</title>
        <authorList>
            <consortium name="The Broad Institute Genomics Platform"/>
            <consortium name="The Broad Institute Genome Sequencing Center for Infectious Disease"/>
            <person name="Wu L."/>
            <person name="Ma J."/>
        </authorList>
    </citation>
    <scope>NUCLEOTIDE SEQUENCE [LARGE SCALE GENOMIC DNA]</scope>
    <source>
        <strain evidence="10">JCM 9377</strain>
    </source>
</reference>
<gene>
    <name evidence="9" type="ORF">GCM10010468_29250</name>
</gene>
<feature type="transmembrane region" description="Helical" evidence="7">
    <location>
        <begin position="501"/>
        <end position="519"/>
    </location>
</feature>
<feature type="transmembrane region" description="Helical" evidence="7">
    <location>
        <begin position="335"/>
        <end position="354"/>
    </location>
</feature>
<feature type="transmembrane region" description="Helical" evidence="7">
    <location>
        <begin position="141"/>
        <end position="163"/>
    </location>
</feature>
<accession>A0ABP6Q869</accession>
<keyword evidence="3" id="KW-1003">Cell membrane</keyword>
<feature type="transmembrane region" description="Helical" evidence="7">
    <location>
        <begin position="300"/>
        <end position="323"/>
    </location>
</feature>
<dbReference type="CDD" id="cd17321">
    <property type="entry name" value="MFS_MMR_MDR_like"/>
    <property type="match status" value="1"/>
</dbReference>
<dbReference type="Pfam" id="PF07690">
    <property type="entry name" value="MFS_1"/>
    <property type="match status" value="1"/>
</dbReference>
<protein>
    <submittedName>
        <fullName evidence="9">DHA2 family efflux MFS transporter permease subunit</fullName>
    </submittedName>
</protein>
<dbReference type="EMBL" id="BAAAUV010000006">
    <property type="protein sequence ID" value="GAA3210950.1"/>
    <property type="molecule type" value="Genomic_DNA"/>
</dbReference>
<dbReference type="InterPro" id="IPR011701">
    <property type="entry name" value="MFS"/>
</dbReference>